<dbReference type="AlphaFoldDB" id="A0A518BW86"/>
<feature type="binding site" evidence="13 14">
    <location>
        <position position="85"/>
    </location>
    <ligand>
        <name>ATP</name>
        <dbReference type="ChEBI" id="CHEBI:30616"/>
    </ligand>
</feature>
<dbReference type="GO" id="GO:0006228">
    <property type="term" value="P:UTP biosynthetic process"/>
    <property type="evidence" value="ECO:0007669"/>
    <property type="project" value="UniProtKB-UniRule"/>
</dbReference>
<evidence type="ECO:0000313" key="18">
    <source>
        <dbReference type="EMBL" id="QDU71245.1"/>
    </source>
</evidence>
<dbReference type="CDD" id="cd04413">
    <property type="entry name" value="NDPk_I"/>
    <property type="match status" value="1"/>
</dbReference>
<keyword evidence="12 13" id="KW-0546">Nucleotide metabolism</keyword>
<accession>A0A518BW86</accession>
<dbReference type="NCBIfam" id="NF001908">
    <property type="entry name" value="PRK00668.1"/>
    <property type="match status" value="1"/>
</dbReference>
<dbReference type="GO" id="GO:0006183">
    <property type="term" value="P:GTP biosynthetic process"/>
    <property type="evidence" value="ECO:0007669"/>
    <property type="project" value="UniProtKB-UniRule"/>
</dbReference>
<keyword evidence="9 13" id="KW-0418">Kinase</keyword>
<dbReference type="PRINTS" id="PR01243">
    <property type="entry name" value="NUCDPKINASE"/>
</dbReference>
<dbReference type="HAMAP" id="MF_00451">
    <property type="entry name" value="NDP_kinase"/>
    <property type="match status" value="1"/>
</dbReference>
<feature type="binding site" evidence="13 14">
    <location>
        <position position="112"/>
    </location>
    <ligand>
        <name>ATP</name>
        <dbReference type="ChEBI" id="CHEBI:30616"/>
    </ligand>
</feature>
<dbReference type="PROSITE" id="PS00469">
    <property type="entry name" value="NDPK"/>
    <property type="match status" value="1"/>
</dbReference>
<dbReference type="PROSITE" id="PS51374">
    <property type="entry name" value="NDPK_LIKE"/>
    <property type="match status" value="1"/>
</dbReference>
<keyword evidence="6 13" id="KW-0808">Transferase</keyword>
<feature type="domain" description="Nucleoside diphosphate kinase-like" evidence="17">
    <location>
        <begin position="1"/>
        <end position="138"/>
    </location>
</feature>
<dbReference type="GO" id="GO:0006241">
    <property type="term" value="P:CTP biosynthetic process"/>
    <property type="evidence" value="ECO:0007669"/>
    <property type="project" value="UniProtKB-UniRule"/>
</dbReference>
<dbReference type="SMART" id="SM00562">
    <property type="entry name" value="NDK"/>
    <property type="match status" value="1"/>
</dbReference>
<dbReference type="PANTHER" id="PTHR11349">
    <property type="entry name" value="NUCLEOSIDE DIPHOSPHATE KINASE"/>
    <property type="match status" value="1"/>
</dbReference>
<dbReference type="EMBL" id="CP036280">
    <property type="protein sequence ID" value="QDU71245.1"/>
    <property type="molecule type" value="Genomic_DNA"/>
</dbReference>
<dbReference type="FunFam" id="3.30.70.141:FF:000003">
    <property type="entry name" value="Nucleoside diphosphate kinase"/>
    <property type="match status" value="1"/>
</dbReference>
<keyword evidence="13" id="KW-0963">Cytoplasm</keyword>
<sequence length="150" mass="16723">METTLIILKPDAVQRGLCGDILHRFERKGLTIVAMNMMLISKEQAEKHYEEHKGKPFFDGLIRFVTSSPVIVLAVRGQNAIMVCRKLIGATNSQMAEPGTIRGDLGMSGSNNLVHGSDSPESAERELNLWFPDGNFDTTDRTKDEWVYGL</sequence>
<dbReference type="InterPro" id="IPR001564">
    <property type="entry name" value="Nucleoside_diP_kinase"/>
</dbReference>
<dbReference type="InterPro" id="IPR023005">
    <property type="entry name" value="Nucleoside_diP_kinase_AS"/>
</dbReference>
<comment type="subunit">
    <text evidence="13">Homotetramer.</text>
</comment>
<keyword evidence="8 13" id="KW-0547">Nucleotide-binding</keyword>
<evidence type="ECO:0000256" key="15">
    <source>
        <dbReference type="RuleBase" id="RU004011"/>
    </source>
</evidence>
<comment type="cofactor">
    <cofactor evidence="1 13">
        <name>Mg(2+)</name>
        <dbReference type="ChEBI" id="CHEBI:18420"/>
    </cofactor>
</comment>
<evidence type="ECO:0000256" key="10">
    <source>
        <dbReference type="ARBA" id="ARBA00022840"/>
    </source>
</evidence>
<dbReference type="Gene3D" id="3.30.70.141">
    <property type="entry name" value="Nucleoside diphosphate kinase-like domain"/>
    <property type="match status" value="1"/>
</dbReference>
<comment type="catalytic activity">
    <reaction evidence="13 16">
        <text>a 2'-deoxyribonucleoside 5'-diphosphate + ATP = a 2'-deoxyribonucleoside 5'-triphosphate + ADP</text>
        <dbReference type="Rhea" id="RHEA:44640"/>
        <dbReference type="ChEBI" id="CHEBI:30616"/>
        <dbReference type="ChEBI" id="CHEBI:61560"/>
        <dbReference type="ChEBI" id="CHEBI:73316"/>
        <dbReference type="ChEBI" id="CHEBI:456216"/>
        <dbReference type="EC" id="2.7.4.6"/>
    </reaction>
</comment>
<protein>
    <recommendedName>
        <fullName evidence="4 13">Nucleoside diphosphate kinase</fullName>
        <shortName evidence="13">NDK</shortName>
        <shortName evidence="13">NDP kinase</shortName>
        <ecNumber evidence="3 13">2.7.4.6</ecNumber>
    </recommendedName>
    <alternativeName>
        <fullName evidence="13">Nucleoside-2-P kinase</fullName>
    </alternativeName>
</protein>
<dbReference type="GO" id="GO:0005524">
    <property type="term" value="F:ATP binding"/>
    <property type="evidence" value="ECO:0007669"/>
    <property type="project" value="UniProtKB-UniRule"/>
</dbReference>
<evidence type="ECO:0000256" key="9">
    <source>
        <dbReference type="ARBA" id="ARBA00022777"/>
    </source>
</evidence>
<feature type="binding site" evidence="13 14">
    <location>
        <position position="57"/>
    </location>
    <ligand>
        <name>ATP</name>
        <dbReference type="ChEBI" id="CHEBI:30616"/>
    </ligand>
</feature>
<keyword evidence="10 13" id="KW-0067">ATP-binding</keyword>
<evidence type="ECO:0000256" key="8">
    <source>
        <dbReference type="ARBA" id="ARBA00022741"/>
    </source>
</evidence>
<reference evidence="18 19" key="1">
    <citation type="submission" date="2019-02" db="EMBL/GenBank/DDBJ databases">
        <title>Deep-cultivation of Planctomycetes and their phenomic and genomic characterization uncovers novel biology.</title>
        <authorList>
            <person name="Wiegand S."/>
            <person name="Jogler M."/>
            <person name="Boedeker C."/>
            <person name="Pinto D."/>
            <person name="Vollmers J."/>
            <person name="Rivas-Marin E."/>
            <person name="Kohn T."/>
            <person name="Peeters S.H."/>
            <person name="Heuer A."/>
            <person name="Rast P."/>
            <person name="Oberbeckmann S."/>
            <person name="Bunk B."/>
            <person name="Jeske O."/>
            <person name="Meyerdierks A."/>
            <person name="Storesund J.E."/>
            <person name="Kallscheuer N."/>
            <person name="Luecker S."/>
            <person name="Lage O.M."/>
            <person name="Pohl T."/>
            <person name="Merkel B.J."/>
            <person name="Hornburger P."/>
            <person name="Mueller R.-W."/>
            <person name="Bruemmer F."/>
            <person name="Labrenz M."/>
            <person name="Spormann A.M."/>
            <person name="Op den Camp H."/>
            <person name="Overmann J."/>
            <person name="Amann R."/>
            <person name="Jetten M.S.M."/>
            <person name="Mascher T."/>
            <person name="Medema M.H."/>
            <person name="Devos D.P."/>
            <person name="Kaster A.-K."/>
            <person name="Ovreas L."/>
            <person name="Rohde M."/>
            <person name="Galperin M.Y."/>
            <person name="Jogler C."/>
        </authorList>
    </citation>
    <scope>NUCLEOTIDE SEQUENCE [LARGE SCALE GENOMIC DNA]</scope>
    <source>
        <strain evidence="18 19">Pan265</strain>
    </source>
</reference>
<proteinExistence type="inferred from homology"/>
<keyword evidence="19" id="KW-1185">Reference proteome</keyword>
<dbReference type="RefSeq" id="WP_145445402.1">
    <property type="nucleotide sequence ID" value="NZ_CP036280.1"/>
</dbReference>
<dbReference type="InterPro" id="IPR036850">
    <property type="entry name" value="NDK-like_dom_sf"/>
</dbReference>
<dbReference type="Proteomes" id="UP000320386">
    <property type="component" value="Chromosome"/>
</dbReference>
<feature type="active site" description="Pros-phosphohistidine intermediate" evidence="13 14">
    <location>
        <position position="115"/>
    </location>
</feature>
<evidence type="ECO:0000256" key="1">
    <source>
        <dbReference type="ARBA" id="ARBA00001946"/>
    </source>
</evidence>
<evidence type="ECO:0000313" key="19">
    <source>
        <dbReference type="Proteomes" id="UP000320386"/>
    </source>
</evidence>
<dbReference type="EC" id="2.7.4.6" evidence="3 13"/>
<evidence type="ECO:0000256" key="16">
    <source>
        <dbReference type="RuleBase" id="RU004013"/>
    </source>
</evidence>
<evidence type="ECO:0000256" key="7">
    <source>
        <dbReference type="ARBA" id="ARBA00022723"/>
    </source>
</evidence>
<organism evidence="18 19">
    <name type="scientific">Mucisphaera calidilacus</name>
    <dbReference type="NCBI Taxonomy" id="2527982"/>
    <lineage>
        <taxon>Bacteria</taxon>
        <taxon>Pseudomonadati</taxon>
        <taxon>Planctomycetota</taxon>
        <taxon>Phycisphaerae</taxon>
        <taxon>Phycisphaerales</taxon>
        <taxon>Phycisphaeraceae</taxon>
        <taxon>Mucisphaera</taxon>
    </lineage>
</organism>
<comment type="subcellular location">
    <subcellularLocation>
        <location evidence="13">Cytoplasm</location>
    </subcellularLocation>
</comment>
<evidence type="ECO:0000256" key="14">
    <source>
        <dbReference type="PROSITE-ProRule" id="PRU00706"/>
    </source>
</evidence>
<evidence type="ECO:0000256" key="13">
    <source>
        <dbReference type="HAMAP-Rule" id="MF_00451"/>
    </source>
</evidence>
<evidence type="ECO:0000256" key="6">
    <source>
        <dbReference type="ARBA" id="ARBA00022679"/>
    </source>
</evidence>
<comment type="similarity">
    <text evidence="2 13 14 15">Belongs to the NDK family.</text>
</comment>
<dbReference type="GO" id="GO:0004550">
    <property type="term" value="F:nucleoside diphosphate kinase activity"/>
    <property type="evidence" value="ECO:0007669"/>
    <property type="project" value="UniProtKB-UniRule"/>
</dbReference>
<evidence type="ECO:0000256" key="2">
    <source>
        <dbReference type="ARBA" id="ARBA00008142"/>
    </source>
</evidence>
<feature type="binding site" evidence="13 14">
    <location>
        <position position="9"/>
    </location>
    <ligand>
        <name>ATP</name>
        <dbReference type="ChEBI" id="CHEBI:30616"/>
    </ligand>
</feature>
<evidence type="ECO:0000256" key="12">
    <source>
        <dbReference type="ARBA" id="ARBA00023080"/>
    </source>
</evidence>
<dbReference type="Pfam" id="PF00334">
    <property type="entry name" value="NDK"/>
    <property type="match status" value="1"/>
</dbReference>
<dbReference type="KEGG" id="mcad:Pan265_10940"/>
<feature type="binding site" evidence="13 14">
    <location>
        <position position="102"/>
    </location>
    <ligand>
        <name>ATP</name>
        <dbReference type="ChEBI" id="CHEBI:30616"/>
    </ligand>
</feature>
<dbReference type="OrthoDB" id="9801161at2"/>
<comment type="catalytic activity">
    <reaction evidence="13">
        <text>a ribonucleoside 5'-diphosphate + ATP = a ribonucleoside 5'-triphosphate + ADP</text>
        <dbReference type="Rhea" id="RHEA:18113"/>
        <dbReference type="ChEBI" id="CHEBI:30616"/>
        <dbReference type="ChEBI" id="CHEBI:57930"/>
        <dbReference type="ChEBI" id="CHEBI:61557"/>
        <dbReference type="ChEBI" id="CHEBI:456216"/>
        <dbReference type="EC" id="2.7.4.6"/>
    </reaction>
</comment>
<evidence type="ECO:0000256" key="3">
    <source>
        <dbReference type="ARBA" id="ARBA00012966"/>
    </source>
</evidence>
<evidence type="ECO:0000256" key="11">
    <source>
        <dbReference type="ARBA" id="ARBA00022842"/>
    </source>
</evidence>
<evidence type="ECO:0000256" key="5">
    <source>
        <dbReference type="ARBA" id="ARBA00022553"/>
    </source>
</evidence>
<name>A0A518BW86_9BACT</name>
<dbReference type="SUPFAM" id="SSF54919">
    <property type="entry name" value="Nucleoside diphosphate kinase, NDK"/>
    <property type="match status" value="1"/>
</dbReference>
<keyword evidence="7 13" id="KW-0479">Metal-binding</keyword>
<dbReference type="GO" id="GO:0046872">
    <property type="term" value="F:metal ion binding"/>
    <property type="evidence" value="ECO:0007669"/>
    <property type="project" value="UniProtKB-KW"/>
</dbReference>
<dbReference type="GO" id="GO:0005737">
    <property type="term" value="C:cytoplasm"/>
    <property type="evidence" value="ECO:0007669"/>
    <property type="project" value="UniProtKB-SubCell"/>
</dbReference>
<dbReference type="InterPro" id="IPR034907">
    <property type="entry name" value="NDK-like_dom"/>
</dbReference>
<evidence type="ECO:0000259" key="17">
    <source>
        <dbReference type="SMART" id="SM00562"/>
    </source>
</evidence>
<evidence type="ECO:0000256" key="4">
    <source>
        <dbReference type="ARBA" id="ARBA00017632"/>
    </source>
</evidence>
<keyword evidence="5 13" id="KW-0597">Phosphoprotein</keyword>
<feature type="binding site" evidence="13 14">
    <location>
        <position position="91"/>
    </location>
    <ligand>
        <name>ATP</name>
        <dbReference type="ChEBI" id="CHEBI:30616"/>
    </ligand>
</feature>
<gene>
    <name evidence="13 18" type="primary">ndk</name>
    <name evidence="18" type="ORF">Pan265_10940</name>
</gene>
<comment type="function">
    <text evidence="13">Major role in the synthesis of nucleoside triphosphates other than ATP. The ATP gamma phosphate is transferred to the NDP beta phosphate via a ping-pong mechanism, using a phosphorylated active-site intermediate.</text>
</comment>
<keyword evidence="11 13" id="KW-0460">Magnesium</keyword>